<organism evidence="2 3">
    <name type="scientific">Camelliibacillus cellulosilyticus</name>
    <dbReference type="NCBI Taxonomy" id="2174486"/>
    <lineage>
        <taxon>Bacteria</taxon>
        <taxon>Bacillati</taxon>
        <taxon>Bacillota</taxon>
        <taxon>Bacilli</taxon>
        <taxon>Bacillales</taxon>
        <taxon>Sporolactobacillaceae</taxon>
        <taxon>Camelliibacillus</taxon>
    </lineage>
</organism>
<name>A0ABV9GRC4_9BACL</name>
<accession>A0ABV9GRC4</accession>
<reference evidence="3" key="1">
    <citation type="journal article" date="2019" name="Int. J. Syst. Evol. Microbiol.">
        <title>The Global Catalogue of Microorganisms (GCM) 10K type strain sequencing project: providing services to taxonomists for standard genome sequencing and annotation.</title>
        <authorList>
            <consortium name="The Broad Institute Genomics Platform"/>
            <consortium name="The Broad Institute Genome Sequencing Center for Infectious Disease"/>
            <person name="Wu L."/>
            <person name="Ma J."/>
        </authorList>
    </citation>
    <scope>NUCLEOTIDE SEQUENCE [LARGE SCALE GENOMIC DNA]</scope>
    <source>
        <strain evidence="3">CGMCC 1.16306</strain>
    </source>
</reference>
<protein>
    <recommendedName>
        <fullName evidence="1">DUF7695 domain-containing protein</fullName>
    </recommendedName>
</protein>
<dbReference type="InterPro" id="IPR056112">
    <property type="entry name" value="DUF7695"/>
</dbReference>
<evidence type="ECO:0000259" key="1">
    <source>
        <dbReference type="Pfam" id="PF24749"/>
    </source>
</evidence>
<dbReference type="Proteomes" id="UP001596022">
    <property type="component" value="Unassembled WGS sequence"/>
</dbReference>
<gene>
    <name evidence="2" type="ORF">ACFO4N_10815</name>
</gene>
<sequence length="44" mass="5060">MNDFQRCGCGAITIDGDKDYQRATWPSGANENDYIDFSYSKYQD</sequence>
<comment type="caution">
    <text evidence="2">The sequence shown here is derived from an EMBL/GenBank/DDBJ whole genome shotgun (WGS) entry which is preliminary data.</text>
</comment>
<evidence type="ECO:0000313" key="3">
    <source>
        <dbReference type="Proteomes" id="UP001596022"/>
    </source>
</evidence>
<keyword evidence="3" id="KW-1185">Reference proteome</keyword>
<proteinExistence type="predicted"/>
<dbReference type="EMBL" id="JBHSFW010000006">
    <property type="protein sequence ID" value="MFC4619205.1"/>
    <property type="molecule type" value="Genomic_DNA"/>
</dbReference>
<dbReference type="RefSeq" id="WP_376846301.1">
    <property type="nucleotide sequence ID" value="NZ_JBHSFW010000006.1"/>
</dbReference>
<evidence type="ECO:0000313" key="2">
    <source>
        <dbReference type="EMBL" id="MFC4619205.1"/>
    </source>
</evidence>
<feature type="domain" description="DUF7695" evidence="1">
    <location>
        <begin position="2"/>
        <end position="38"/>
    </location>
</feature>
<dbReference type="Pfam" id="PF24749">
    <property type="entry name" value="DUF7695"/>
    <property type="match status" value="1"/>
</dbReference>